<keyword evidence="5" id="KW-0445">Lipid transport</keyword>
<comment type="subcellular location">
    <subcellularLocation>
        <location evidence="1">Peroxisome</location>
    </subcellularLocation>
</comment>
<keyword evidence="7" id="KW-0576">Peroxisome</keyword>
<dbReference type="AlphaFoldDB" id="A0A917UG42"/>
<dbReference type="Pfam" id="PF00108">
    <property type="entry name" value="Thiolase_N"/>
    <property type="match status" value="1"/>
</dbReference>
<dbReference type="RefSeq" id="WP_190258115.1">
    <property type="nucleotide sequence ID" value="NZ_BMPI01000134.1"/>
</dbReference>
<evidence type="ECO:0000313" key="11">
    <source>
        <dbReference type="EMBL" id="GGM89825.1"/>
    </source>
</evidence>
<dbReference type="InterPro" id="IPR020613">
    <property type="entry name" value="Thiolase_CS"/>
</dbReference>
<feature type="domain" description="Thiolase N-terminal" evidence="9">
    <location>
        <begin position="7"/>
        <end position="192"/>
    </location>
</feature>
<evidence type="ECO:0000313" key="12">
    <source>
        <dbReference type="Proteomes" id="UP000642070"/>
    </source>
</evidence>
<dbReference type="PANTHER" id="PTHR42870">
    <property type="entry name" value="ACETYL-COA C-ACETYLTRANSFERASE"/>
    <property type="match status" value="1"/>
</dbReference>
<dbReference type="GO" id="GO:0016747">
    <property type="term" value="F:acyltransferase activity, transferring groups other than amino-acyl groups"/>
    <property type="evidence" value="ECO:0007669"/>
    <property type="project" value="InterPro"/>
</dbReference>
<comment type="caution">
    <text evidence="11">The sequence shown here is derived from an EMBL/GenBank/DDBJ whole genome shotgun (WGS) entry which is preliminary data.</text>
</comment>
<evidence type="ECO:0000256" key="1">
    <source>
        <dbReference type="ARBA" id="ARBA00004275"/>
    </source>
</evidence>
<evidence type="ECO:0000256" key="7">
    <source>
        <dbReference type="ARBA" id="ARBA00023140"/>
    </source>
</evidence>
<dbReference type="PROSITE" id="PS00098">
    <property type="entry name" value="THIOLASE_1"/>
    <property type="match status" value="1"/>
</dbReference>
<dbReference type="GO" id="GO:0006869">
    <property type="term" value="P:lipid transport"/>
    <property type="evidence" value="ECO:0007669"/>
    <property type="project" value="UniProtKB-KW"/>
</dbReference>
<dbReference type="PANTHER" id="PTHR42870:SF1">
    <property type="entry name" value="NON-SPECIFIC LIPID-TRANSFER PROTEIN-LIKE 2"/>
    <property type="match status" value="1"/>
</dbReference>
<evidence type="ECO:0000259" key="9">
    <source>
        <dbReference type="Pfam" id="PF00108"/>
    </source>
</evidence>
<dbReference type="InterPro" id="IPR020616">
    <property type="entry name" value="Thiolase_N"/>
</dbReference>
<dbReference type="Gene3D" id="3.40.47.10">
    <property type="match status" value="1"/>
</dbReference>
<evidence type="ECO:0000256" key="2">
    <source>
        <dbReference type="ARBA" id="ARBA00012352"/>
    </source>
</evidence>
<evidence type="ECO:0000256" key="3">
    <source>
        <dbReference type="ARBA" id="ARBA00022448"/>
    </source>
</evidence>
<name>A0A917UG42_9ACTN</name>
<dbReference type="NCBIfam" id="NF006102">
    <property type="entry name" value="PRK08256.1"/>
    <property type="match status" value="1"/>
</dbReference>
<proteinExistence type="predicted"/>
<dbReference type="PIRSF" id="PIRSF000429">
    <property type="entry name" value="Ac-CoA_Ac_transf"/>
    <property type="match status" value="1"/>
</dbReference>
<keyword evidence="3" id="KW-0813">Transport</keyword>
<evidence type="ECO:0000259" key="10">
    <source>
        <dbReference type="Pfam" id="PF22691"/>
    </source>
</evidence>
<dbReference type="InterPro" id="IPR020615">
    <property type="entry name" value="Thiolase_acyl_enz_int_AS"/>
</dbReference>
<dbReference type="SUPFAM" id="SSF53901">
    <property type="entry name" value="Thiolase-like"/>
    <property type="match status" value="1"/>
</dbReference>
<dbReference type="Pfam" id="PF22691">
    <property type="entry name" value="Thiolase_C_1"/>
    <property type="match status" value="1"/>
</dbReference>
<dbReference type="InterPro" id="IPR055140">
    <property type="entry name" value="Thiolase_C_2"/>
</dbReference>
<keyword evidence="4" id="KW-0808">Transferase</keyword>
<accession>A0A917UG42</accession>
<gene>
    <name evidence="11" type="primary">ltp1</name>
    <name evidence="11" type="ORF">GCM10007977_109860</name>
</gene>
<sequence>MSDNRAVVAGVGMIPFAKAGRSDPFDAMGAEAARRALADAGIDYTAVQRAYVGYIYGDSTGGQKALYKLGQSGIPIMNVNNNCSSGSSALLLAREAVECGLADVVLAVGFEQMEPGVEGRWPERPHPLEDFAKVVIGKYGMPESVPGAALFYGAAGNEYVEEFGIDPTVFAHISVKARRHAANNPNAVFRDPLTIEEVLASRQIYGPITKFQCCPPTSGAAAAVVVSREYATRHGLRGDVVIAGQAMTTDYTNTFEGDMRKLVGYDLTASAAKAVYEQSGIGPEDVRVAEVHDCFTVHEFLIYEGLGLTPKGTAEKFVLDGENTYGGQVVINPSGGLIARGHPIGATGLAQCAELVWQLRGQAAGRQVDGVTTALQHNMGMGSACVVTMYQKVDG</sequence>
<dbReference type="EMBL" id="BMPI01000134">
    <property type="protein sequence ID" value="GGM89825.1"/>
    <property type="molecule type" value="Genomic_DNA"/>
</dbReference>
<dbReference type="InterPro" id="IPR002155">
    <property type="entry name" value="Thiolase"/>
</dbReference>
<protein>
    <recommendedName>
        <fullName evidence="2">propanoyl-CoA C-acyltransferase</fullName>
        <ecNumber evidence="2">2.3.1.176</ecNumber>
    </recommendedName>
    <alternativeName>
        <fullName evidence="8">Propanoyl-CoA C-acyltransferase</fullName>
    </alternativeName>
</protein>
<keyword evidence="12" id="KW-1185">Reference proteome</keyword>
<dbReference type="PROSITE" id="PS00737">
    <property type="entry name" value="THIOLASE_2"/>
    <property type="match status" value="1"/>
</dbReference>
<feature type="domain" description="Thiolase C-terminal" evidence="10">
    <location>
        <begin position="259"/>
        <end position="382"/>
    </location>
</feature>
<evidence type="ECO:0000256" key="6">
    <source>
        <dbReference type="ARBA" id="ARBA00023121"/>
    </source>
</evidence>
<keyword evidence="6" id="KW-0446">Lipid-binding</keyword>
<dbReference type="EC" id="2.3.1.176" evidence="2"/>
<reference evidence="11" key="1">
    <citation type="journal article" date="2014" name="Int. J. Syst. Evol. Microbiol.">
        <title>Complete genome sequence of Corynebacterium casei LMG S-19264T (=DSM 44701T), isolated from a smear-ripened cheese.</title>
        <authorList>
            <consortium name="US DOE Joint Genome Institute (JGI-PGF)"/>
            <person name="Walter F."/>
            <person name="Albersmeier A."/>
            <person name="Kalinowski J."/>
            <person name="Ruckert C."/>
        </authorList>
    </citation>
    <scope>NUCLEOTIDE SEQUENCE</scope>
    <source>
        <strain evidence="11">JCM 19831</strain>
    </source>
</reference>
<evidence type="ECO:0000256" key="5">
    <source>
        <dbReference type="ARBA" id="ARBA00023055"/>
    </source>
</evidence>
<dbReference type="InterPro" id="IPR016039">
    <property type="entry name" value="Thiolase-like"/>
</dbReference>
<dbReference type="GO" id="GO:0008289">
    <property type="term" value="F:lipid binding"/>
    <property type="evidence" value="ECO:0007669"/>
    <property type="project" value="UniProtKB-KW"/>
</dbReference>
<reference evidence="11" key="2">
    <citation type="submission" date="2020-09" db="EMBL/GenBank/DDBJ databases">
        <authorList>
            <person name="Sun Q."/>
            <person name="Ohkuma M."/>
        </authorList>
    </citation>
    <scope>NUCLEOTIDE SEQUENCE</scope>
    <source>
        <strain evidence="11">JCM 19831</strain>
    </source>
</reference>
<dbReference type="CDD" id="cd00829">
    <property type="entry name" value="SCP-x_thiolase"/>
    <property type="match status" value="1"/>
</dbReference>
<organism evidence="11 12">
    <name type="scientific">Dactylosporangium sucinum</name>
    <dbReference type="NCBI Taxonomy" id="1424081"/>
    <lineage>
        <taxon>Bacteria</taxon>
        <taxon>Bacillati</taxon>
        <taxon>Actinomycetota</taxon>
        <taxon>Actinomycetes</taxon>
        <taxon>Micromonosporales</taxon>
        <taxon>Micromonosporaceae</taxon>
        <taxon>Dactylosporangium</taxon>
    </lineage>
</organism>
<evidence type="ECO:0000256" key="4">
    <source>
        <dbReference type="ARBA" id="ARBA00022679"/>
    </source>
</evidence>
<dbReference type="Proteomes" id="UP000642070">
    <property type="component" value="Unassembled WGS sequence"/>
</dbReference>
<evidence type="ECO:0000256" key="8">
    <source>
        <dbReference type="ARBA" id="ARBA00032316"/>
    </source>
</evidence>